<dbReference type="Pfam" id="PF17667">
    <property type="entry name" value="Pkinase_fungal"/>
    <property type="match status" value="1"/>
</dbReference>
<protein>
    <recommendedName>
        <fullName evidence="1">Fungal-type protein kinase domain-containing protein</fullName>
    </recommendedName>
</protein>
<dbReference type="OrthoDB" id="2757515at2759"/>
<sequence length="451" mass="50962">MKDCPGNTILMHLSQFHHACLYDLAADFDQVINHKHAPSVWHSFQAKLGKIAQATGPVGQQRSMPLEKDVSAAWSAVDWRHQLCPKYFLNLSEEKPDTNDDSKYKVDASFISNKHRKMIVSSKPNWPYIGILIEFKRGSTANDPFDNTLGHDPDATAESRAAARDQLMSYGERLFSCQHRVAVYLLLVNGDTFRVMRWDRSGVIVTEAINYVSTISGTKALLKVTYAFSKMSLEQQGFDLNVTMLVPHSCGYQRMDLLTLSCSDDLDYRECKFDDLSCLHKVFTDADIATSFGALSSEDGHALLHLDPSHICENHAASHHASPPVIPVLSFVRTLFKLSLASGYPRYMIKIDDRHYLVGKHIFIASGLVGRGTRGYVALEWETQRFVFLKDSWRPYYEGLEQEGAVLSSLNDKNIPNVPTVLQYEDVRYTTGDRLEQETETSHYSPVTRVK</sequence>
<dbReference type="EMBL" id="ML122315">
    <property type="protein sequence ID" value="RPD53829.1"/>
    <property type="molecule type" value="Genomic_DNA"/>
</dbReference>
<name>A0A5C2RSD0_9APHY</name>
<accession>A0A5C2RSD0</accession>
<evidence type="ECO:0000259" key="1">
    <source>
        <dbReference type="Pfam" id="PF17667"/>
    </source>
</evidence>
<dbReference type="Proteomes" id="UP000313359">
    <property type="component" value="Unassembled WGS sequence"/>
</dbReference>
<keyword evidence="3" id="KW-1185">Reference proteome</keyword>
<dbReference type="AlphaFoldDB" id="A0A5C2RSD0"/>
<organism evidence="2 3">
    <name type="scientific">Lentinus tigrinus ALCF2SS1-6</name>
    <dbReference type="NCBI Taxonomy" id="1328759"/>
    <lineage>
        <taxon>Eukaryota</taxon>
        <taxon>Fungi</taxon>
        <taxon>Dikarya</taxon>
        <taxon>Basidiomycota</taxon>
        <taxon>Agaricomycotina</taxon>
        <taxon>Agaricomycetes</taxon>
        <taxon>Polyporales</taxon>
        <taxon>Polyporaceae</taxon>
        <taxon>Lentinus</taxon>
    </lineage>
</organism>
<dbReference type="InterPro" id="IPR040976">
    <property type="entry name" value="Pkinase_fungal"/>
</dbReference>
<feature type="domain" description="Fungal-type protein kinase" evidence="1">
    <location>
        <begin position="352"/>
        <end position="431"/>
    </location>
</feature>
<evidence type="ECO:0000313" key="2">
    <source>
        <dbReference type="EMBL" id="RPD53829.1"/>
    </source>
</evidence>
<gene>
    <name evidence="2" type="ORF">L227DRAFT_535519</name>
</gene>
<reference evidence="2" key="1">
    <citation type="journal article" date="2018" name="Genome Biol. Evol.">
        <title>Genomics and development of Lentinus tigrinus, a white-rot wood-decaying mushroom with dimorphic fruiting bodies.</title>
        <authorList>
            <person name="Wu B."/>
            <person name="Xu Z."/>
            <person name="Knudson A."/>
            <person name="Carlson A."/>
            <person name="Chen N."/>
            <person name="Kovaka S."/>
            <person name="LaButti K."/>
            <person name="Lipzen A."/>
            <person name="Pennachio C."/>
            <person name="Riley R."/>
            <person name="Schakwitz W."/>
            <person name="Umezawa K."/>
            <person name="Ohm R.A."/>
            <person name="Grigoriev I.V."/>
            <person name="Nagy L.G."/>
            <person name="Gibbons J."/>
            <person name="Hibbett D."/>
        </authorList>
    </citation>
    <scope>NUCLEOTIDE SEQUENCE [LARGE SCALE GENOMIC DNA]</scope>
    <source>
        <strain evidence="2">ALCF2SS1-6</strain>
    </source>
</reference>
<feature type="non-terminal residue" evidence="2">
    <location>
        <position position="451"/>
    </location>
</feature>
<proteinExistence type="predicted"/>
<evidence type="ECO:0000313" key="3">
    <source>
        <dbReference type="Proteomes" id="UP000313359"/>
    </source>
</evidence>